<dbReference type="EMBL" id="CP137852">
    <property type="protein sequence ID" value="WPB83505.1"/>
    <property type="molecule type" value="Genomic_DNA"/>
</dbReference>
<accession>A0ABZ0PCT6</accession>
<proteinExistence type="predicted"/>
<dbReference type="Proteomes" id="UP001305521">
    <property type="component" value="Chromosome"/>
</dbReference>
<feature type="chain" id="PRO_5046095244" description="MORN repeat-containing protein" evidence="3">
    <location>
        <begin position="20"/>
        <end position="236"/>
    </location>
</feature>
<feature type="signal peptide" evidence="3">
    <location>
        <begin position="1"/>
        <end position="19"/>
    </location>
</feature>
<dbReference type="PANTHER" id="PTHR23084:SF263">
    <property type="entry name" value="MORN REPEAT-CONTAINING PROTEIN 1"/>
    <property type="match status" value="1"/>
</dbReference>
<evidence type="ECO:0000256" key="2">
    <source>
        <dbReference type="SAM" id="MobiDB-lite"/>
    </source>
</evidence>
<evidence type="ECO:0000313" key="4">
    <source>
        <dbReference type="EMBL" id="WPB83505.1"/>
    </source>
</evidence>
<organism evidence="4 5">
    <name type="scientific">Sediminicoccus rosea</name>
    <dbReference type="NCBI Taxonomy" id="1225128"/>
    <lineage>
        <taxon>Bacteria</taxon>
        <taxon>Pseudomonadati</taxon>
        <taxon>Pseudomonadota</taxon>
        <taxon>Alphaproteobacteria</taxon>
        <taxon>Acetobacterales</taxon>
        <taxon>Roseomonadaceae</taxon>
        <taxon>Sediminicoccus</taxon>
    </lineage>
</organism>
<dbReference type="SUPFAM" id="SSF82185">
    <property type="entry name" value="Histone H3 K4-specific methyltransferase SET7/9 N-terminal domain"/>
    <property type="match status" value="1"/>
</dbReference>
<keyword evidence="3" id="KW-0732">Signal</keyword>
<evidence type="ECO:0008006" key="6">
    <source>
        <dbReference type="Google" id="ProtNLM"/>
    </source>
</evidence>
<reference evidence="4 5" key="1">
    <citation type="submission" date="2023-11" db="EMBL/GenBank/DDBJ databases">
        <title>Arctic aerobic anoxygenic photoheterotroph Sediminicoccus rosea KRV36 adapts its photosynthesis to long days of polar summer.</title>
        <authorList>
            <person name="Tomasch J."/>
            <person name="Kopejtka K."/>
            <person name="Bily T."/>
            <person name="Gardiner A.T."/>
            <person name="Gardian Z."/>
            <person name="Shivaramu S."/>
            <person name="Koblizek M."/>
            <person name="Engelhardt F."/>
            <person name="Kaftan D."/>
        </authorList>
    </citation>
    <scope>NUCLEOTIDE SEQUENCE [LARGE SCALE GENOMIC DNA]</scope>
    <source>
        <strain evidence="4 5">R-30</strain>
    </source>
</reference>
<dbReference type="Pfam" id="PF02493">
    <property type="entry name" value="MORN"/>
    <property type="match status" value="5"/>
</dbReference>
<sequence>MRLRLAVLALLLAAAPALAQNRPAPPLPENLAEPFRAGWVVDPRNGCWLWNSNPQPHERVTWSGACPRGPAQGQGRGEWRSQDGGAPPQVSSFSGQMREGRLDGRGTVTWPSGNRYEGEWRDGRQHGQGVYNWANGARYEGEWRDGRRNGRGVMLYPNGDRYEGRWRDGRFHGEGVYLWANGDRYEGDYRDDRADGQGAYFIAAEQRWYRGAWFSGCHRGPDGARASIARPLSDCP</sequence>
<name>A0ABZ0PCT6_9PROT</name>
<evidence type="ECO:0000256" key="3">
    <source>
        <dbReference type="SAM" id="SignalP"/>
    </source>
</evidence>
<keyword evidence="1" id="KW-0677">Repeat</keyword>
<keyword evidence="5" id="KW-1185">Reference proteome</keyword>
<dbReference type="RefSeq" id="WP_318647480.1">
    <property type="nucleotide sequence ID" value="NZ_CP137852.1"/>
</dbReference>
<protein>
    <recommendedName>
        <fullName evidence="6">MORN repeat-containing protein</fullName>
    </recommendedName>
</protein>
<dbReference type="Gene3D" id="2.20.110.10">
    <property type="entry name" value="Histone H3 K4-specific methyltransferase SET7/9 N-terminal domain"/>
    <property type="match status" value="3"/>
</dbReference>
<dbReference type="SMART" id="SM00698">
    <property type="entry name" value="MORN"/>
    <property type="match status" value="5"/>
</dbReference>
<feature type="region of interest" description="Disordered" evidence="2">
    <location>
        <begin position="62"/>
        <end position="109"/>
    </location>
</feature>
<dbReference type="PANTHER" id="PTHR23084">
    <property type="entry name" value="PHOSPHATIDYLINOSITOL-4-PHOSPHATE 5-KINASE RELATED"/>
    <property type="match status" value="1"/>
</dbReference>
<evidence type="ECO:0000256" key="1">
    <source>
        <dbReference type="ARBA" id="ARBA00022737"/>
    </source>
</evidence>
<evidence type="ECO:0000313" key="5">
    <source>
        <dbReference type="Proteomes" id="UP001305521"/>
    </source>
</evidence>
<gene>
    <name evidence="4" type="ORF">R9Z33_15490</name>
</gene>
<dbReference type="InterPro" id="IPR003409">
    <property type="entry name" value="MORN"/>
</dbReference>